<accession>A0AAV2Q3R9</accession>
<evidence type="ECO:0000256" key="1">
    <source>
        <dbReference type="ARBA" id="ARBA00022723"/>
    </source>
</evidence>
<feature type="domain" description="C2" evidence="2">
    <location>
        <begin position="1"/>
        <end position="111"/>
    </location>
</feature>
<dbReference type="GO" id="GO:0046872">
    <property type="term" value="F:metal ion binding"/>
    <property type="evidence" value="ECO:0007669"/>
    <property type="project" value="UniProtKB-KW"/>
</dbReference>
<dbReference type="Proteomes" id="UP001497623">
    <property type="component" value="Unassembled WGS sequence"/>
</dbReference>
<dbReference type="Gene3D" id="2.60.40.150">
    <property type="entry name" value="C2 domain"/>
    <property type="match status" value="1"/>
</dbReference>
<reference evidence="3 4" key="1">
    <citation type="submission" date="2024-05" db="EMBL/GenBank/DDBJ databases">
        <authorList>
            <person name="Wallberg A."/>
        </authorList>
    </citation>
    <scope>NUCLEOTIDE SEQUENCE [LARGE SCALE GENOMIC DNA]</scope>
</reference>
<gene>
    <name evidence="3" type="ORF">MNOR_LOCUS6739</name>
</gene>
<keyword evidence="1" id="KW-0479">Metal-binding</keyword>
<sequence length="184" mass="21276">EIEFKDTLLLVKINEAKNLIPMDPNGLSDPYVQIKILSNDDPIQEKKTKYIKATLNPVWNEIVVCNLKPENHNKRILIEVWDWDRISRNDFMGCFSFNISEIIKKPVNGWYKLLTEKEGMSFNVPCLPEDTDLTALKEKIQRNLSLTEDLSTSATKTSHKIKREDFKFLRVLGKGSFGKVMMAE</sequence>
<dbReference type="GO" id="GO:0006887">
    <property type="term" value="P:exocytosis"/>
    <property type="evidence" value="ECO:0007669"/>
    <property type="project" value="TreeGrafter"/>
</dbReference>
<organism evidence="3 4">
    <name type="scientific">Meganyctiphanes norvegica</name>
    <name type="common">Northern krill</name>
    <name type="synonym">Thysanopoda norvegica</name>
    <dbReference type="NCBI Taxonomy" id="48144"/>
    <lineage>
        <taxon>Eukaryota</taxon>
        <taxon>Metazoa</taxon>
        <taxon>Ecdysozoa</taxon>
        <taxon>Arthropoda</taxon>
        <taxon>Crustacea</taxon>
        <taxon>Multicrustacea</taxon>
        <taxon>Malacostraca</taxon>
        <taxon>Eumalacostraca</taxon>
        <taxon>Eucarida</taxon>
        <taxon>Euphausiacea</taxon>
        <taxon>Euphausiidae</taxon>
        <taxon>Meganyctiphanes</taxon>
    </lineage>
</organism>
<name>A0AAV2Q3R9_MEGNR</name>
<dbReference type="GO" id="GO:0061669">
    <property type="term" value="P:spontaneous neurotransmitter secretion"/>
    <property type="evidence" value="ECO:0007669"/>
    <property type="project" value="TreeGrafter"/>
</dbReference>
<dbReference type="SUPFAM" id="SSF49562">
    <property type="entry name" value="C2 domain (Calcium/lipid-binding domain, CaLB)"/>
    <property type="match status" value="1"/>
</dbReference>
<keyword evidence="4" id="KW-1185">Reference proteome</keyword>
<dbReference type="PRINTS" id="PR00360">
    <property type="entry name" value="C2DOMAIN"/>
</dbReference>
<dbReference type="InterPro" id="IPR035892">
    <property type="entry name" value="C2_domain_sf"/>
</dbReference>
<dbReference type="PANTHER" id="PTHR45729:SF9">
    <property type="entry name" value="DOUBLE C2-LIKE DOMAIN-CONTAINING PROTEIN BETA"/>
    <property type="match status" value="1"/>
</dbReference>
<dbReference type="InterPro" id="IPR000008">
    <property type="entry name" value="C2_dom"/>
</dbReference>
<evidence type="ECO:0000313" key="3">
    <source>
        <dbReference type="EMBL" id="CAL4067791.1"/>
    </source>
</evidence>
<comment type="caution">
    <text evidence="3">The sequence shown here is derived from an EMBL/GenBank/DDBJ whole genome shotgun (WGS) entry which is preliminary data.</text>
</comment>
<proteinExistence type="predicted"/>
<feature type="non-terminal residue" evidence="3">
    <location>
        <position position="1"/>
    </location>
</feature>
<dbReference type="InterPro" id="IPR043566">
    <property type="entry name" value="Rabphilin/DOC2/Noc2"/>
</dbReference>
<dbReference type="SMART" id="SM00239">
    <property type="entry name" value="C2"/>
    <property type="match status" value="1"/>
</dbReference>
<dbReference type="PROSITE" id="PS50004">
    <property type="entry name" value="C2"/>
    <property type="match status" value="1"/>
</dbReference>
<dbReference type="CDD" id="cd04026">
    <property type="entry name" value="C2_PKC_alpha_gamma"/>
    <property type="match status" value="1"/>
</dbReference>
<dbReference type="GO" id="GO:0017158">
    <property type="term" value="P:regulation of calcium ion-dependent exocytosis"/>
    <property type="evidence" value="ECO:0007669"/>
    <property type="project" value="TreeGrafter"/>
</dbReference>
<dbReference type="AlphaFoldDB" id="A0AAV2Q3R9"/>
<protein>
    <recommendedName>
        <fullName evidence="2">C2 domain-containing protein</fullName>
    </recommendedName>
</protein>
<feature type="non-terminal residue" evidence="3">
    <location>
        <position position="184"/>
    </location>
</feature>
<dbReference type="Pfam" id="PF00168">
    <property type="entry name" value="C2"/>
    <property type="match status" value="1"/>
</dbReference>
<dbReference type="PANTHER" id="PTHR45729">
    <property type="entry name" value="RABPHILIN, ISOFORM A"/>
    <property type="match status" value="1"/>
</dbReference>
<dbReference type="EMBL" id="CAXKWB010002830">
    <property type="protein sequence ID" value="CAL4067791.1"/>
    <property type="molecule type" value="Genomic_DNA"/>
</dbReference>
<dbReference type="Gene3D" id="3.30.200.20">
    <property type="entry name" value="Phosphorylase Kinase, domain 1"/>
    <property type="match status" value="1"/>
</dbReference>
<evidence type="ECO:0000313" key="4">
    <source>
        <dbReference type="Proteomes" id="UP001497623"/>
    </source>
</evidence>
<dbReference type="GO" id="GO:0098793">
    <property type="term" value="C:presynapse"/>
    <property type="evidence" value="ECO:0007669"/>
    <property type="project" value="GOC"/>
</dbReference>
<evidence type="ECO:0000259" key="2">
    <source>
        <dbReference type="PROSITE" id="PS50004"/>
    </source>
</evidence>